<feature type="transmembrane region" description="Helical" evidence="1">
    <location>
        <begin position="39"/>
        <end position="56"/>
    </location>
</feature>
<protein>
    <recommendedName>
        <fullName evidence="5">MFS transporter</fullName>
    </recommendedName>
</protein>
<reference evidence="3 4" key="1">
    <citation type="submission" date="2016-09" db="EMBL/GenBank/DDBJ databases">
        <title>genome sequence of Mycobacterium sp. 739 SCH.</title>
        <authorList>
            <person name="Greninger A.L."/>
            <person name="Qin X."/>
            <person name="Jerome K."/>
            <person name="Vora S."/>
            <person name="Quinn K."/>
        </authorList>
    </citation>
    <scope>NUCLEOTIDE SEQUENCE [LARGE SCALE GENOMIC DNA]</scope>
    <source>
        <strain evidence="3 4">SCH</strain>
    </source>
</reference>
<dbReference type="OrthoDB" id="4465076at2"/>
<keyword evidence="1" id="KW-1133">Transmembrane helix</keyword>
<comment type="caution">
    <text evidence="3">The sequence shown here is derived from an EMBL/GenBank/DDBJ whole genome shotgun (WGS) entry which is preliminary data.</text>
</comment>
<keyword evidence="1" id="KW-0812">Transmembrane</keyword>
<evidence type="ECO:0000256" key="2">
    <source>
        <dbReference type="SAM" id="SignalP"/>
    </source>
</evidence>
<sequence>MTTARRGAARLRGVCVGAASMAVAVAAHGSAGAELPATSSMVLLVLCAAMVGAVASSPSEAHRRLPVLVAYLAGGQTVGHCLLTFTAGHHHGGSHATLPMLVAHGVAALVLAVLIGTAERSLAALAGVLWRLILVGVALRGTDACRRPRPLWWGAGLRIRILPGSGLGTRGPPSFTAA</sequence>
<feature type="transmembrane region" description="Helical" evidence="1">
    <location>
        <begin position="68"/>
        <end position="90"/>
    </location>
</feature>
<dbReference type="Proteomes" id="UP000178953">
    <property type="component" value="Unassembled WGS sequence"/>
</dbReference>
<accession>A0A1E8Q5Q6</accession>
<feature type="signal peptide" evidence="2">
    <location>
        <begin position="1"/>
        <end position="26"/>
    </location>
</feature>
<dbReference type="EMBL" id="MCHX01000019">
    <property type="protein sequence ID" value="OFJ53903.1"/>
    <property type="molecule type" value="Genomic_DNA"/>
</dbReference>
<evidence type="ECO:0000313" key="3">
    <source>
        <dbReference type="EMBL" id="OFJ53903.1"/>
    </source>
</evidence>
<organism evidence="3 4">
    <name type="scientific">Mycolicibacterium grossiae</name>
    <dbReference type="NCBI Taxonomy" id="1552759"/>
    <lineage>
        <taxon>Bacteria</taxon>
        <taxon>Bacillati</taxon>
        <taxon>Actinomycetota</taxon>
        <taxon>Actinomycetes</taxon>
        <taxon>Mycobacteriales</taxon>
        <taxon>Mycobacteriaceae</taxon>
        <taxon>Mycolicibacterium</taxon>
    </lineage>
</organism>
<name>A0A1E8Q5Q6_9MYCO</name>
<keyword evidence="2" id="KW-0732">Signal</keyword>
<feature type="transmembrane region" description="Helical" evidence="1">
    <location>
        <begin position="96"/>
        <end position="115"/>
    </location>
</feature>
<evidence type="ECO:0000256" key="1">
    <source>
        <dbReference type="SAM" id="Phobius"/>
    </source>
</evidence>
<keyword evidence="4" id="KW-1185">Reference proteome</keyword>
<dbReference type="AlphaFoldDB" id="A0A1E8Q5Q6"/>
<keyword evidence="1" id="KW-0472">Membrane</keyword>
<gene>
    <name evidence="3" type="ORF">BEL07_10290</name>
</gene>
<evidence type="ECO:0008006" key="5">
    <source>
        <dbReference type="Google" id="ProtNLM"/>
    </source>
</evidence>
<feature type="chain" id="PRO_5038397723" description="MFS transporter" evidence="2">
    <location>
        <begin position="27"/>
        <end position="178"/>
    </location>
</feature>
<proteinExistence type="predicted"/>
<dbReference type="RefSeq" id="WP_070352988.1">
    <property type="nucleotide sequence ID" value="NZ_CP043474.1"/>
</dbReference>
<evidence type="ECO:0000313" key="4">
    <source>
        <dbReference type="Proteomes" id="UP000178953"/>
    </source>
</evidence>